<dbReference type="InterPro" id="IPR036397">
    <property type="entry name" value="RNaseH_sf"/>
</dbReference>
<reference evidence="2 3" key="1">
    <citation type="journal article" date="2023" name="IMA Fungus">
        <title>Comparative genomic study of the Penicillium genus elucidates a diverse pangenome and 15 lateral gene transfer events.</title>
        <authorList>
            <person name="Petersen C."/>
            <person name="Sorensen T."/>
            <person name="Nielsen M.R."/>
            <person name="Sondergaard T.E."/>
            <person name="Sorensen J.L."/>
            <person name="Fitzpatrick D.A."/>
            <person name="Frisvad J.C."/>
            <person name="Nielsen K.L."/>
        </authorList>
    </citation>
    <scope>NUCLEOTIDE SEQUENCE [LARGE SCALE GENOMIC DNA]</scope>
    <source>
        <strain evidence="2 3">IBT 35679</strain>
    </source>
</reference>
<dbReference type="GO" id="GO:0008408">
    <property type="term" value="F:3'-5' exonuclease activity"/>
    <property type="evidence" value="ECO:0007669"/>
    <property type="project" value="InterPro"/>
</dbReference>
<dbReference type="Pfam" id="PF01612">
    <property type="entry name" value="DNA_pol_A_exo1"/>
    <property type="match status" value="1"/>
</dbReference>
<protein>
    <recommendedName>
        <fullName evidence="1">3'-5' exonuclease domain-containing protein</fullName>
    </recommendedName>
</protein>
<dbReference type="EMBL" id="JAQIZZ010000001">
    <property type="protein sequence ID" value="KAJ5557340.1"/>
    <property type="molecule type" value="Genomic_DNA"/>
</dbReference>
<evidence type="ECO:0000313" key="2">
    <source>
        <dbReference type="EMBL" id="KAJ5557340.1"/>
    </source>
</evidence>
<dbReference type="AlphaFoldDB" id="A0AAD6D985"/>
<dbReference type="SUPFAM" id="SSF53098">
    <property type="entry name" value="Ribonuclease H-like"/>
    <property type="match status" value="1"/>
</dbReference>
<evidence type="ECO:0000259" key="1">
    <source>
        <dbReference type="Pfam" id="PF01612"/>
    </source>
</evidence>
<dbReference type="GO" id="GO:0006139">
    <property type="term" value="P:nucleobase-containing compound metabolic process"/>
    <property type="evidence" value="ECO:0007669"/>
    <property type="project" value="InterPro"/>
</dbReference>
<keyword evidence="3" id="KW-1185">Reference proteome</keyword>
<dbReference type="Proteomes" id="UP001220324">
    <property type="component" value="Unassembled WGS sequence"/>
</dbReference>
<comment type="caution">
    <text evidence="2">The sequence shown here is derived from an EMBL/GenBank/DDBJ whole genome shotgun (WGS) entry which is preliminary data.</text>
</comment>
<dbReference type="InterPro" id="IPR002562">
    <property type="entry name" value="3'-5'_exonuclease_dom"/>
</dbReference>
<accession>A0AAD6D985</accession>
<dbReference type="PANTHER" id="PTHR43040:SF1">
    <property type="entry name" value="RIBONUCLEASE D"/>
    <property type="match status" value="1"/>
</dbReference>
<feature type="domain" description="3'-5' exonuclease" evidence="1">
    <location>
        <begin position="65"/>
        <end position="217"/>
    </location>
</feature>
<dbReference type="PANTHER" id="PTHR43040">
    <property type="entry name" value="RIBONUCLEASE D"/>
    <property type="match status" value="1"/>
</dbReference>
<dbReference type="GO" id="GO:0003676">
    <property type="term" value="F:nucleic acid binding"/>
    <property type="evidence" value="ECO:0007669"/>
    <property type="project" value="InterPro"/>
</dbReference>
<dbReference type="InterPro" id="IPR012337">
    <property type="entry name" value="RNaseH-like_sf"/>
</dbReference>
<evidence type="ECO:0000313" key="3">
    <source>
        <dbReference type="Proteomes" id="UP001220324"/>
    </source>
</evidence>
<name>A0AAD6D985_9EURO</name>
<sequence length="332" mass="37235">MASASSTAAKSTESTGIEILVIDSVSLLPSVIDTAVIGIRPGVPSLFIDLEGIQLGRHGSISIMSLYIPSKKRVCLIDIYRLGKEAFSTINSDGKSLKTLLESPDILKVLFDVRHDSDALFGLYGISVDGIRDVQLMELGTRTGSKEFLAGLKKCVEADSTITQKEKTAWGRTKDHARQLFDPSLGGRYEIFNERPIRQVIAEYCAGDVTLLPNLFNVYSAKLHPPRETFWKLHILEATKGWIKLSQSPRFDGKSRANARGPWDKESIEQAIDQWNDDIMDEAMNEQEDFDHEFRDIMDCEEDDDDYGWQDDGPTSCRDIINSCDYGDYYSD</sequence>
<dbReference type="Gene3D" id="3.30.420.10">
    <property type="entry name" value="Ribonuclease H-like superfamily/Ribonuclease H"/>
    <property type="match status" value="1"/>
</dbReference>
<proteinExistence type="predicted"/>
<gene>
    <name evidence="2" type="ORF">N7494_001255</name>
</gene>
<organism evidence="2 3">
    <name type="scientific">Penicillium frequentans</name>
    <dbReference type="NCBI Taxonomy" id="3151616"/>
    <lineage>
        <taxon>Eukaryota</taxon>
        <taxon>Fungi</taxon>
        <taxon>Dikarya</taxon>
        <taxon>Ascomycota</taxon>
        <taxon>Pezizomycotina</taxon>
        <taxon>Eurotiomycetes</taxon>
        <taxon>Eurotiomycetidae</taxon>
        <taxon>Eurotiales</taxon>
        <taxon>Aspergillaceae</taxon>
        <taxon>Penicillium</taxon>
    </lineage>
</organism>